<name>A0A1S8T786_9CLOT</name>
<feature type="chain" id="PRO_5013295131" evidence="4">
    <location>
        <begin position="28"/>
        <end position="767"/>
    </location>
</feature>
<dbReference type="STRING" id="29367.CLPUN_45000"/>
<protein>
    <submittedName>
        <fullName evidence="5">Glycosyl hydrolases family 43</fullName>
    </submittedName>
</protein>
<sequence length="767" mass="86600">MKNSKKCTTLLVLLGSALILQASPARAASNIENTEEKLSISTEDFIIEPQFKDILETTTTSAVTTTSLSATVTLNDLQNKINALVAKVEQDKKSGITFATEKLSELYLDASKVEGTLSKFELNIEAAKKLIQANSSDQEAITAAYNTIDTSYNSIRTLKTYSSFSGTDGEVWKDTNGVPIQAHGGQVQWLEKEGKWYWYGEDKTKGYRSNGISAYSSKDLYNWTFEGYVMRTISSREQLDKDPYFSELYKDYTSKEKDNVYLCFNDSTAVIERPKMIYNQKTGKYVLWFHADGPTVESPNSNYAAASAGVAISDSPNGPFKFLGRYRLNVCPAADKKGEWYEASAGFARDMNLWIDDDGTAYIIYSSEENRTMFISKLNDEYTYLATDVDKAVKGKDFVRLFPGAQREAPALFKYNSKYYMITSSATGWDPNQAKYWVADDILGEWTDMGDPCIDDKDKKTFYTQSTNVINVDKDGGKFIYMGDRWKSNNLGDSRYVWLPLEFDSKGNLLIKPYTNWKLEDLNNKYSIQVNSELKDVYTGIEELPKTLNIKVNENGKWINKDTAVKWNLPDLTPMSKTTVTGVLEAVGRQINVNVINIPNNLQYYVDCGAKKGSTTYELANSKAKLKNSKEWDKAYAEGSWGYVGKIGTDINYKNSDSTDDYDNGFWAYKDKKIEYVVPLKAGNYSLFAGFNEWWGANRTMGVSISYKNSNGETVKQELGTFTSNSKKNVKYTFNLPIDTEVKISVYKPNVNNPDVILSWFALQENR</sequence>
<evidence type="ECO:0000313" key="5">
    <source>
        <dbReference type="EMBL" id="OOM73532.1"/>
    </source>
</evidence>
<dbReference type="EMBL" id="LZZM01000214">
    <property type="protein sequence ID" value="OOM73532.1"/>
    <property type="molecule type" value="Genomic_DNA"/>
</dbReference>
<gene>
    <name evidence="5" type="ORF">CLPUN_45000</name>
</gene>
<evidence type="ECO:0000256" key="4">
    <source>
        <dbReference type="SAM" id="SignalP"/>
    </source>
</evidence>
<dbReference type="PANTHER" id="PTHR22925">
    <property type="entry name" value="GLYCOSYL HYDROLASE 43 FAMILY MEMBER"/>
    <property type="match status" value="1"/>
</dbReference>
<dbReference type="CDD" id="cd18825">
    <property type="entry name" value="GH43_CtGH43-like"/>
    <property type="match status" value="1"/>
</dbReference>
<dbReference type="OrthoDB" id="273314at2"/>
<feature type="signal peptide" evidence="4">
    <location>
        <begin position="1"/>
        <end position="27"/>
    </location>
</feature>
<evidence type="ECO:0000313" key="6">
    <source>
        <dbReference type="Proteomes" id="UP000190890"/>
    </source>
</evidence>
<dbReference type="InterPro" id="IPR023296">
    <property type="entry name" value="Glyco_hydro_beta-prop_sf"/>
</dbReference>
<dbReference type="SUPFAM" id="SSF75005">
    <property type="entry name" value="Arabinanase/levansucrase/invertase"/>
    <property type="match status" value="1"/>
</dbReference>
<proteinExistence type="inferred from homology"/>
<comment type="similarity">
    <text evidence="1">Belongs to the glycosyl hydrolase 43 family.</text>
</comment>
<keyword evidence="4" id="KW-0732">Signal</keyword>
<dbReference type="Pfam" id="PF04616">
    <property type="entry name" value="Glyco_hydro_43"/>
    <property type="match status" value="1"/>
</dbReference>
<evidence type="ECO:0000256" key="3">
    <source>
        <dbReference type="ARBA" id="ARBA00023295"/>
    </source>
</evidence>
<dbReference type="InterPro" id="IPR006710">
    <property type="entry name" value="Glyco_hydro_43"/>
</dbReference>
<dbReference type="GO" id="GO:0005975">
    <property type="term" value="P:carbohydrate metabolic process"/>
    <property type="evidence" value="ECO:0007669"/>
    <property type="project" value="InterPro"/>
</dbReference>
<dbReference type="RefSeq" id="WP_077849427.1">
    <property type="nucleotide sequence ID" value="NZ_LZZM01000214.1"/>
</dbReference>
<keyword evidence="3" id="KW-0326">Glycosidase</keyword>
<organism evidence="5 6">
    <name type="scientific">Clostridium puniceum</name>
    <dbReference type="NCBI Taxonomy" id="29367"/>
    <lineage>
        <taxon>Bacteria</taxon>
        <taxon>Bacillati</taxon>
        <taxon>Bacillota</taxon>
        <taxon>Clostridia</taxon>
        <taxon>Eubacteriales</taxon>
        <taxon>Clostridiaceae</taxon>
        <taxon>Clostridium</taxon>
    </lineage>
</organism>
<dbReference type="AlphaFoldDB" id="A0A1S8T786"/>
<dbReference type="Proteomes" id="UP000190890">
    <property type="component" value="Unassembled WGS sequence"/>
</dbReference>
<keyword evidence="2 5" id="KW-0378">Hydrolase</keyword>
<dbReference type="PANTHER" id="PTHR22925:SF3">
    <property type="entry name" value="GLYCOSYL HYDROLASE FAMILY PROTEIN 43"/>
    <property type="match status" value="1"/>
</dbReference>
<dbReference type="GO" id="GO:0004553">
    <property type="term" value="F:hydrolase activity, hydrolyzing O-glycosyl compounds"/>
    <property type="evidence" value="ECO:0007669"/>
    <property type="project" value="InterPro"/>
</dbReference>
<dbReference type="Gene3D" id="2.115.10.20">
    <property type="entry name" value="Glycosyl hydrolase domain, family 43"/>
    <property type="match status" value="1"/>
</dbReference>
<accession>A0A1S8T786</accession>
<evidence type="ECO:0000256" key="2">
    <source>
        <dbReference type="ARBA" id="ARBA00022801"/>
    </source>
</evidence>
<comment type="caution">
    <text evidence="5">The sequence shown here is derived from an EMBL/GenBank/DDBJ whole genome shotgun (WGS) entry which is preliminary data.</text>
</comment>
<reference evidence="5 6" key="1">
    <citation type="submission" date="2016-05" db="EMBL/GenBank/DDBJ databases">
        <title>Microbial solvent formation.</title>
        <authorList>
            <person name="Poehlein A."/>
            <person name="Montoya Solano J.D."/>
            <person name="Flitsch S."/>
            <person name="Krabben P."/>
            <person name="Duerre P."/>
            <person name="Daniel R."/>
        </authorList>
    </citation>
    <scope>NUCLEOTIDE SEQUENCE [LARGE SCALE GENOMIC DNA]</scope>
    <source>
        <strain evidence="5 6">DSM 2619</strain>
    </source>
</reference>
<evidence type="ECO:0000256" key="1">
    <source>
        <dbReference type="ARBA" id="ARBA00009865"/>
    </source>
</evidence>
<keyword evidence="6" id="KW-1185">Reference proteome</keyword>